<dbReference type="InterPro" id="IPR000866">
    <property type="entry name" value="AhpC/TSA"/>
</dbReference>
<dbReference type="GO" id="GO:0016209">
    <property type="term" value="F:antioxidant activity"/>
    <property type="evidence" value="ECO:0007669"/>
    <property type="project" value="InterPro"/>
</dbReference>
<sequence>MRIVPAVTAFVAAIGLTVAIAATSHAIPQKGQSAPPFKVVSTSGQQISLANYKGYVLVIDFFATWCPPCREAVPHLNGLSRKYGRQGLQILGLSLDDGDEEAVKDFIASKRVVYPVALAGQDVQADYGLRSLPTAYVIDKRGNVADRFMGGSEATLRNMEALIKKLLAE</sequence>
<dbReference type="PROSITE" id="PS51352">
    <property type="entry name" value="THIOREDOXIN_2"/>
    <property type="match status" value="1"/>
</dbReference>
<protein>
    <submittedName>
        <fullName evidence="3">TlpA family protein disulfide reductase</fullName>
    </submittedName>
</protein>
<name>A0A831U2B0_GEOME</name>
<dbReference type="PANTHER" id="PTHR42852">
    <property type="entry name" value="THIOL:DISULFIDE INTERCHANGE PROTEIN DSBE"/>
    <property type="match status" value="1"/>
</dbReference>
<dbReference type="GO" id="GO:0016491">
    <property type="term" value="F:oxidoreductase activity"/>
    <property type="evidence" value="ECO:0007669"/>
    <property type="project" value="InterPro"/>
</dbReference>
<dbReference type="CDD" id="cd02966">
    <property type="entry name" value="TlpA_like_family"/>
    <property type="match status" value="1"/>
</dbReference>
<dbReference type="InterPro" id="IPR013766">
    <property type="entry name" value="Thioredoxin_domain"/>
</dbReference>
<gene>
    <name evidence="3" type="ORF">ENQ87_01520</name>
</gene>
<evidence type="ECO:0000313" key="3">
    <source>
        <dbReference type="EMBL" id="HEN41043.1"/>
    </source>
</evidence>
<reference evidence="3" key="1">
    <citation type="journal article" date="2020" name="mSystems">
        <title>Genome- and Community-Level Interaction Insights into Carbon Utilization and Element Cycling Functions of Hydrothermarchaeota in Hydrothermal Sediment.</title>
        <authorList>
            <person name="Zhou Z."/>
            <person name="Liu Y."/>
            <person name="Xu W."/>
            <person name="Pan J."/>
            <person name="Luo Z.H."/>
            <person name="Li M."/>
        </authorList>
    </citation>
    <scope>NUCLEOTIDE SEQUENCE [LARGE SCALE GENOMIC DNA]</scope>
    <source>
        <strain evidence="3">SpSt-349</strain>
    </source>
</reference>
<accession>A0A831U2B0</accession>
<feature type="domain" description="Thioredoxin" evidence="2">
    <location>
        <begin position="28"/>
        <end position="168"/>
    </location>
</feature>
<evidence type="ECO:0000256" key="1">
    <source>
        <dbReference type="SAM" id="SignalP"/>
    </source>
</evidence>
<dbReference type="Gene3D" id="3.40.30.10">
    <property type="entry name" value="Glutaredoxin"/>
    <property type="match status" value="1"/>
</dbReference>
<feature type="signal peptide" evidence="1">
    <location>
        <begin position="1"/>
        <end position="21"/>
    </location>
</feature>
<dbReference type="Pfam" id="PF00578">
    <property type="entry name" value="AhpC-TSA"/>
    <property type="match status" value="1"/>
</dbReference>
<dbReference type="AlphaFoldDB" id="A0A831U2B0"/>
<dbReference type="SUPFAM" id="SSF52833">
    <property type="entry name" value="Thioredoxin-like"/>
    <property type="match status" value="1"/>
</dbReference>
<feature type="chain" id="PRO_5032355779" evidence="1">
    <location>
        <begin position="22"/>
        <end position="169"/>
    </location>
</feature>
<dbReference type="InterPro" id="IPR050553">
    <property type="entry name" value="Thioredoxin_ResA/DsbE_sf"/>
</dbReference>
<dbReference type="InterPro" id="IPR036249">
    <property type="entry name" value="Thioredoxin-like_sf"/>
</dbReference>
<organism evidence="3">
    <name type="scientific">Geobacter metallireducens</name>
    <dbReference type="NCBI Taxonomy" id="28232"/>
    <lineage>
        <taxon>Bacteria</taxon>
        <taxon>Pseudomonadati</taxon>
        <taxon>Thermodesulfobacteriota</taxon>
        <taxon>Desulfuromonadia</taxon>
        <taxon>Geobacterales</taxon>
        <taxon>Geobacteraceae</taxon>
        <taxon>Geobacter</taxon>
    </lineage>
</organism>
<dbReference type="EMBL" id="DSOV01000007">
    <property type="protein sequence ID" value="HEN41043.1"/>
    <property type="molecule type" value="Genomic_DNA"/>
</dbReference>
<proteinExistence type="predicted"/>
<evidence type="ECO:0000259" key="2">
    <source>
        <dbReference type="PROSITE" id="PS51352"/>
    </source>
</evidence>
<keyword evidence="1" id="KW-0732">Signal</keyword>
<comment type="caution">
    <text evidence="3">The sequence shown here is derived from an EMBL/GenBank/DDBJ whole genome shotgun (WGS) entry which is preliminary data.</text>
</comment>
<dbReference type="PANTHER" id="PTHR42852:SF18">
    <property type="entry name" value="CHROMOSOME UNDETERMINED SCAFFOLD_47, WHOLE GENOME SHOTGUN SEQUENCE"/>
    <property type="match status" value="1"/>
</dbReference>